<dbReference type="Proteomes" id="UP000248961">
    <property type="component" value="Unassembled WGS sequence"/>
</dbReference>
<dbReference type="AlphaFoldDB" id="A0A395HS63"/>
<sequence>MDSNGTFPRPYDESLIRELPQLQSLRIAPLRQPVSRLLSVPSPLEPNASRVREATATSTPTSSAAILQNPGPRNNDSVVTAAPADGVGVNILRLPKKKIDASSTSSVDSLLSSLEPPPPKPILPAFVNLRALERFPYSSFDDDTHHARKRRRVGMQAETFAEHLQLPIPQAQKEQRPPPFGPFAILNGLNEPPPNAALLPPIEAGSSLTQLLTKPSRDSSVGEPASLTTSFGEGPTSERREGRIADILDSPIVARATVSDQGSTTEVGLLDDPAAVADRTAQEKTSDGESDDRKTSSADEDEKPMSPKTRGRSRKNLRKWTEEETTALLRGVVKCGIGNWTAILAQPELKFNKRSASNLKDRFRVCCPWAYRAADPNEATRQLHDTLANALSRAETEGSDGTAGKIHLPHPRPPNSESHPGGNSVVVGLTESSSASGGGSSGSSAATIKESTPKTAHPKPSSASKATPTLTSKSKSTLASLGIPEPHFTMKSRRRSRRPFTVVEDEALLKGYAVHGFQWTLIQQDTRLNLGHRRATDLRDRFRTKFPHAYREGGSVSGRTLHDLGKETSDPPADQAAGRNKQGVPPATKPPDPRANPPGPSTLAPIDPALSPPAPPQCLLESSSNAAPSAPSAPASAPGAFPFPLDENAAPAAENASWTDNTLAPMVWDEIG</sequence>
<dbReference type="EMBL" id="KZ824294">
    <property type="protein sequence ID" value="RAL10620.1"/>
    <property type="molecule type" value="Genomic_DNA"/>
</dbReference>
<name>A0A395HS63_ASPHC</name>
<feature type="compositionally biased region" description="Basic residues" evidence="2">
    <location>
        <begin position="309"/>
        <end position="318"/>
    </location>
</feature>
<feature type="compositionally biased region" description="Low complexity" evidence="2">
    <location>
        <begin position="460"/>
        <end position="481"/>
    </location>
</feature>
<feature type="region of interest" description="Disordered" evidence="2">
    <location>
        <begin position="38"/>
        <end position="74"/>
    </location>
</feature>
<dbReference type="Gene3D" id="1.10.10.60">
    <property type="entry name" value="Homeodomain-like"/>
    <property type="match status" value="1"/>
</dbReference>
<dbReference type="PANTHER" id="PTHR46734:SF1">
    <property type="entry name" value="TELOMERIC REPEAT-BINDING FACTOR 1"/>
    <property type="match status" value="1"/>
</dbReference>
<protein>
    <recommendedName>
        <fullName evidence="3">Myb-like domain-containing protein</fullName>
    </recommendedName>
</protein>
<dbReference type="CDD" id="cd11660">
    <property type="entry name" value="SANT_TRF"/>
    <property type="match status" value="2"/>
</dbReference>
<feature type="compositionally biased region" description="Low complexity" evidence="2">
    <location>
        <begin position="617"/>
        <end position="644"/>
    </location>
</feature>
<gene>
    <name evidence="4" type="ORF">BO97DRAFT_471656</name>
</gene>
<feature type="compositionally biased region" description="Basic and acidic residues" evidence="2">
    <location>
        <begin position="560"/>
        <end position="569"/>
    </location>
</feature>
<evidence type="ECO:0000259" key="3">
    <source>
        <dbReference type="PROSITE" id="PS50090"/>
    </source>
</evidence>
<dbReference type="InterPro" id="IPR052450">
    <property type="entry name" value="TRBD-Containing_Protein"/>
</dbReference>
<evidence type="ECO:0000256" key="2">
    <source>
        <dbReference type="SAM" id="MobiDB-lite"/>
    </source>
</evidence>
<dbReference type="PANTHER" id="PTHR46734">
    <property type="entry name" value="TELOMERIC REPEAT-BINDING FACTOR 1 TERF1"/>
    <property type="match status" value="1"/>
</dbReference>
<dbReference type="GeneID" id="37204345"/>
<dbReference type="OrthoDB" id="608866at2759"/>
<organism evidence="4 5">
    <name type="scientific">Aspergillus homomorphus (strain CBS 101889)</name>
    <dbReference type="NCBI Taxonomy" id="1450537"/>
    <lineage>
        <taxon>Eukaryota</taxon>
        <taxon>Fungi</taxon>
        <taxon>Dikarya</taxon>
        <taxon>Ascomycota</taxon>
        <taxon>Pezizomycotina</taxon>
        <taxon>Eurotiomycetes</taxon>
        <taxon>Eurotiomycetidae</taxon>
        <taxon>Eurotiales</taxon>
        <taxon>Aspergillaceae</taxon>
        <taxon>Aspergillus</taxon>
        <taxon>Aspergillus subgen. Circumdati</taxon>
    </lineage>
</organism>
<evidence type="ECO:0000313" key="5">
    <source>
        <dbReference type="Proteomes" id="UP000248961"/>
    </source>
</evidence>
<dbReference type="VEuPathDB" id="FungiDB:BO97DRAFT_471656"/>
<feature type="compositionally biased region" description="Low complexity" evidence="2">
    <location>
        <begin position="54"/>
        <end position="65"/>
    </location>
</feature>
<dbReference type="PROSITE" id="PS50090">
    <property type="entry name" value="MYB_LIKE"/>
    <property type="match status" value="1"/>
</dbReference>
<dbReference type="SMART" id="SM00717">
    <property type="entry name" value="SANT"/>
    <property type="match status" value="2"/>
</dbReference>
<accession>A0A395HS63</accession>
<dbReference type="RefSeq" id="XP_025549774.1">
    <property type="nucleotide sequence ID" value="XM_025700056.1"/>
</dbReference>
<reference evidence="4 5" key="1">
    <citation type="submission" date="2018-02" db="EMBL/GenBank/DDBJ databases">
        <title>The genomes of Aspergillus section Nigri reveals drivers in fungal speciation.</title>
        <authorList>
            <consortium name="DOE Joint Genome Institute"/>
            <person name="Vesth T.C."/>
            <person name="Nybo J."/>
            <person name="Theobald S."/>
            <person name="Brandl J."/>
            <person name="Frisvad J.C."/>
            <person name="Nielsen K.F."/>
            <person name="Lyhne E.K."/>
            <person name="Kogle M.E."/>
            <person name="Kuo A."/>
            <person name="Riley R."/>
            <person name="Clum A."/>
            <person name="Nolan M."/>
            <person name="Lipzen A."/>
            <person name="Salamov A."/>
            <person name="Henrissat B."/>
            <person name="Wiebenga A."/>
            <person name="De vries R.P."/>
            <person name="Grigoriev I.V."/>
            <person name="Mortensen U.H."/>
            <person name="Andersen M.R."/>
            <person name="Baker S.E."/>
        </authorList>
    </citation>
    <scope>NUCLEOTIDE SEQUENCE [LARGE SCALE GENOMIC DNA]</scope>
    <source>
        <strain evidence="4 5">CBS 101889</strain>
    </source>
</reference>
<feature type="region of interest" description="Disordered" evidence="2">
    <location>
        <begin position="549"/>
        <end position="672"/>
    </location>
</feature>
<dbReference type="InterPro" id="IPR009057">
    <property type="entry name" value="Homeodomain-like_sf"/>
</dbReference>
<feature type="region of interest" description="Disordered" evidence="2">
    <location>
        <begin position="392"/>
        <end position="498"/>
    </location>
</feature>
<feature type="compositionally biased region" description="Basic and acidic residues" evidence="2">
    <location>
        <begin position="236"/>
        <end position="245"/>
    </location>
</feature>
<feature type="compositionally biased region" description="Pro residues" evidence="2">
    <location>
        <begin position="587"/>
        <end position="600"/>
    </location>
</feature>
<keyword evidence="1" id="KW-0539">Nucleus</keyword>
<evidence type="ECO:0000256" key="1">
    <source>
        <dbReference type="ARBA" id="ARBA00023242"/>
    </source>
</evidence>
<evidence type="ECO:0000313" key="4">
    <source>
        <dbReference type="EMBL" id="RAL10620.1"/>
    </source>
</evidence>
<dbReference type="Gene3D" id="1.10.246.220">
    <property type="match status" value="1"/>
</dbReference>
<dbReference type="STRING" id="1450537.A0A395HS63"/>
<feature type="region of interest" description="Disordered" evidence="2">
    <location>
        <begin position="259"/>
        <end position="318"/>
    </location>
</feature>
<dbReference type="Pfam" id="PF13921">
    <property type="entry name" value="Myb_DNA-bind_6"/>
    <property type="match status" value="1"/>
</dbReference>
<dbReference type="SUPFAM" id="SSF46689">
    <property type="entry name" value="Homeodomain-like"/>
    <property type="match status" value="2"/>
</dbReference>
<dbReference type="InterPro" id="IPR001005">
    <property type="entry name" value="SANT/Myb"/>
</dbReference>
<feature type="region of interest" description="Disordered" evidence="2">
    <location>
        <begin position="212"/>
        <end position="245"/>
    </location>
</feature>
<feature type="compositionally biased region" description="Basic and acidic residues" evidence="2">
    <location>
        <begin position="280"/>
        <end position="297"/>
    </location>
</feature>
<proteinExistence type="predicted"/>
<keyword evidence="5" id="KW-1185">Reference proteome</keyword>
<feature type="domain" description="Myb-like" evidence="3">
    <location>
        <begin position="312"/>
        <end position="364"/>
    </location>
</feature>